<protein>
    <recommendedName>
        <fullName evidence="3">WG repeat-containing protein</fullName>
    </recommendedName>
</protein>
<sequence length="36" mass="4174">MEEQPLFRILVDGKYGFINNKGEIVIPPIYKMASDF</sequence>
<dbReference type="AlphaFoldDB" id="A0A091A263"/>
<evidence type="ECO:0008006" key="3">
    <source>
        <dbReference type="Google" id="ProtNLM"/>
    </source>
</evidence>
<organism evidence="1 2">
    <name type="scientific">Paenibacillus macerans</name>
    <name type="common">Bacillus macerans</name>
    <dbReference type="NCBI Taxonomy" id="44252"/>
    <lineage>
        <taxon>Bacteria</taxon>
        <taxon>Bacillati</taxon>
        <taxon>Bacillota</taxon>
        <taxon>Bacilli</taxon>
        <taxon>Bacillales</taxon>
        <taxon>Paenibacillaceae</taxon>
        <taxon>Paenibacillus</taxon>
    </lineage>
</organism>
<dbReference type="STRING" id="44252.DJ90_865"/>
<gene>
    <name evidence="1" type="ORF">DJ90_865</name>
</gene>
<reference evidence="1 2" key="1">
    <citation type="submission" date="2014-04" db="EMBL/GenBank/DDBJ databases">
        <authorList>
            <person name="Bishop-Lilly K.A."/>
            <person name="Broomall S.M."/>
            <person name="Chain P.S."/>
            <person name="Chertkov O."/>
            <person name="Coyne S.R."/>
            <person name="Daligault H.E."/>
            <person name="Davenport K.W."/>
            <person name="Erkkila T."/>
            <person name="Frey K.G."/>
            <person name="Gibbons H.S."/>
            <person name="Gu W."/>
            <person name="Jaissle J."/>
            <person name="Johnson S.L."/>
            <person name="Koroleva G.I."/>
            <person name="Ladner J.T."/>
            <person name="Lo C.-C."/>
            <person name="Minogue T.D."/>
            <person name="Munk C."/>
            <person name="Palacios G.F."/>
            <person name="Redden C.L."/>
            <person name="Rosenzweig C.N."/>
            <person name="Scholz M.B."/>
            <person name="Teshima H."/>
            <person name="Xu Y."/>
        </authorList>
    </citation>
    <scope>NUCLEOTIDE SEQUENCE [LARGE SCALE GENOMIC DNA]</scope>
    <source>
        <strain evidence="1 2">8244</strain>
    </source>
</reference>
<dbReference type="Pfam" id="PF14903">
    <property type="entry name" value="WG_beta_rep"/>
    <property type="match status" value="1"/>
</dbReference>
<dbReference type="RefSeq" id="WP_082207681.1">
    <property type="nucleotide sequence ID" value="NZ_BGML01000011.1"/>
</dbReference>
<dbReference type="Proteomes" id="UP000029278">
    <property type="component" value="Unassembled WGS sequence"/>
</dbReference>
<dbReference type="OrthoDB" id="210273at2"/>
<comment type="caution">
    <text evidence="1">The sequence shown here is derived from an EMBL/GenBank/DDBJ whole genome shotgun (WGS) entry which is preliminary data.</text>
</comment>
<evidence type="ECO:0000313" key="2">
    <source>
        <dbReference type="Proteomes" id="UP000029278"/>
    </source>
</evidence>
<keyword evidence="2" id="KW-1185">Reference proteome</keyword>
<dbReference type="EMBL" id="JMQA01000018">
    <property type="protein sequence ID" value="KFN10401.1"/>
    <property type="molecule type" value="Genomic_DNA"/>
</dbReference>
<evidence type="ECO:0000313" key="1">
    <source>
        <dbReference type="EMBL" id="KFN10401.1"/>
    </source>
</evidence>
<dbReference type="GeneID" id="300402034"/>
<proteinExistence type="predicted"/>
<accession>A0A091A263</accession>
<name>A0A091A263_PAEMA</name>
<dbReference type="InterPro" id="IPR032774">
    <property type="entry name" value="WG_beta_rep"/>
</dbReference>
<dbReference type="HOGENOM" id="CLU_3357414_0_0_9"/>